<dbReference type="HOGENOM" id="CLU_172301_0_0_5"/>
<name>M4ZC41_9BRAD</name>
<evidence type="ECO:0000313" key="2">
    <source>
        <dbReference type="Proteomes" id="UP000011841"/>
    </source>
</evidence>
<dbReference type="GeneID" id="301819104"/>
<organism evidence="1 2">
    <name type="scientific">Bradyrhizobium oligotrophicum S58</name>
    <dbReference type="NCBI Taxonomy" id="1245469"/>
    <lineage>
        <taxon>Bacteria</taxon>
        <taxon>Pseudomonadati</taxon>
        <taxon>Pseudomonadota</taxon>
        <taxon>Alphaproteobacteria</taxon>
        <taxon>Hyphomicrobiales</taxon>
        <taxon>Nitrobacteraceae</taxon>
        <taxon>Bradyrhizobium</taxon>
    </lineage>
</organism>
<proteinExistence type="predicted"/>
<keyword evidence="2" id="KW-1185">Reference proteome</keyword>
<dbReference type="PATRIC" id="fig|1245469.3.peg.5479"/>
<dbReference type="EMBL" id="AP012603">
    <property type="protein sequence ID" value="BAM91327.1"/>
    <property type="molecule type" value="Genomic_DNA"/>
</dbReference>
<evidence type="ECO:0000313" key="1">
    <source>
        <dbReference type="EMBL" id="BAM91327.1"/>
    </source>
</evidence>
<dbReference type="eggNOG" id="ENOG5033C2T">
    <property type="taxonomic scope" value="Bacteria"/>
</dbReference>
<reference evidence="1 2" key="1">
    <citation type="journal article" date="2013" name="Appl. Environ. Microbiol.">
        <title>Genome analysis suggests that the soil oligotrophic bacterium Agromonas oligotrophica (Bradyrhizobium oligotrophicum) is a nitrogen-fixing symbiont of Aeschynomene indica.</title>
        <authorList>
            <person name="Okubo T."/>
            <person name="Fukushima S."/>
            <person name="Itakura M."/>
            <person name="Oshima K."/>
            <person name="Longtonglang A."/>
            <person name="Teaumroong N."/>
            <person name="Mitsui H."/>
            <person name="Hattori M."/>
            <person name="Hattori R."/>
            <person name="Hattori T."/>
            <person name="Minamisawa K."/>
        </authorList>
    </citation>
    <scope>NUCLEOTIDE SEQUENCE [LARGE SCALE GENOMIC DNA]</scope>
    <source>
        <strain evidence="1 2">S58</strain>
    </source>
</reference>
<dbReference type="AlphaFoldDB" id="M4ZC41"/>
<dbReference type="RefSeq" id="WP_015668415.1">
    <property type="nucleotide sequence ID" value="NC_020453.1"/>
</dbReference>
<protein>
    <submittedName>
        <fullName evidence="1">Uncharacterized protein</fullName>
    </submittedName>
</protein>
<accession>M4ZC41</accession>
<gene>
    <name evidence="1" type="ORF">S58_53490</name>
</gene>
<dbReference type="Proteomes" id="UP000011841">
    <property type="component" value="Chromosome"/>
</dbReference>
<dbReference type="KEGG" id="aol:S58_53490"/>
<dbReference type="OrthoDB" id="8255618at2"/>
<sequence length="84" mass="8984">MFFYPWFPALMLAMESGNVINYRLAKIAYGGPSAAAEARMMIGEKIDAALKAGSILFGGGSSAQVISFYREQVAENASRLGSKS</sequence>